<organism evidence="1 2">
    <name type="scientific">Pseudomonas azotoformans</name>
    <dbReference type="NCBI Taxonomy" id="47878"/>
    <lineage>
        <taxon>Bacteria</taxon>
        <taxon>Pseudomonadati</taxon>
        <taxon>Pseudomonadota</taxon>
        <taxon>Gammaproteobacteria</taxon>
        <taxon>Pseudomonadales</taxon>
        <taxon>Pseudomonadaceae</taxon>
        <taxon>Pseudomonas</taxon>
    </lineage>
</organism>
<name>A0A1V2J674_PSEAZ</name>
<evidence type="ECO:0000313" key="1">
    <source>
        <dbReference type="EMBL" id="ONH40923.1"/>
    </source>
</evidence>
<dbReference type="Proteomes" id="UP000188559">
    <property type="component" value="Unassembled WGS sequence"/>
</dbReference>
<protein>
    <submittedName>
        <fullName evidence="1">Uncharacterized protein</fullName>
    </submittedName>
</protein>
<reference evidence="1 2" key="1">
    <citation type="submission" date="2016-10" db="EMBL/GenBank/DDBJ databases">
        <title>Pseudomonas lactis sp. nov. and Pseudomonas paralactis sp. nov., isolated from bovine raw milk.</title>
        <authorList>
            <person name="Von Neubeck M."/>
            <person name="Huptas C."/>
            <person name="Glueck C."/>
            <person name="Krewinkel M."/>
            <person name="Stoeckel M."/>
            <person name="Stressler T."/>
            <person name="Fischer L."/>
            <person name="Hinrichs J."/>
            <person name="Scherer S."/>
            <person name="Wenning M."/>
        </authorList>
    </citation>
    <scope>NUCLEOTIDE SEQUENCE [LARGE SCALE GENOMIC DNA]</scope>
    <source>
        <strain evidence="1 2">DSM 18862</strain>
    </source>
</reference>
<sequence length="70" mass="8329">MTREFVQIRETLREIHQREVITTLSVGIWVRTLKVIQCRIGVEQGRDLAENTLQLLRNLKILNQLRLFPM</sequence>
<gene>
    <name evidence="1" type="ORF">BLL37_26890</name>
</gene>
<dbReference type="EMBL" id="MNPV01000009">
    <property type="protein sequence ID" value="ONH40923.1"/>
    <property type="molecule type" value="Genomic_DNA"/>
</dbReference>
<proteinExistence type="predicted"/>
<keyword evidence="2" id="KW-1185">Reference proteome</keyword>
<comment type="caution">
    <text evidence="1">The sequence shown here is derived from an EMBL/GenBank/DDBJ whole genome shotgun (WGS) entry which is preliminary data.</text>
</comment>
<accession>A0A1V2J674</accession>
<dbReference type="AlphaFoldDB" id="A0A1V2J674"/>
<evidence type="ECO:0000313" key="2">
    <source>
        <dbReference type="Proteomes" id="UP000188559"/>
    </source>
</evidence>